<dbReference type="FunFam" id="3.30.420.10:FF:000006">
    <property type="entry name" value="Ribonuclease HII"/>
    <property type="match status" value="1"/>
</dbReference>
<dbReference type="Pfam" id="PF01351">
    <property type="entry name" value="RNase_HII"/>
    <property type="match status" value="1"/>
</dbReference>
<evidence type="ECO:0000313" key="19">
    <source>
        <dbReference type="Proteomes" id="UP000656813"/>
    </source>
</evidence>
<evidence type="ECO:0000256" key="13">
    <source>
        <dbReference type="ARBA" id="ARBA00023211"/>
    </source>
</evidence>
<dbReference type="InterPro" id="IPR022898">
    <property type="entry name" value="RNase_HII"/>
</dbReference>
<evidence type="ECO:0000256" key="14">
    <source>
        <dbReference type="HAMAP-Rule" id="MF_00052"/>
    </source>
</evidence>
<proteinExistence type="inferred from homology"/>
<comment type="catalytic activity">
    <reaction evidence="1 14 15 16">
        <text>Endonucleolytic cleavage to 5'-phosphomonoester.</text>
        <dbReference type="EC" id="3.1.26.4"/>
    </reaction>
</comment>
<dbReference type="GO" id="GO:0030145">
    <property type="term" value="F:manganese ion binding"/>
    <property type="evidence" value="ECO:0007669"/>
    <property type="project" value="UniProtKB-UniRule"/>
</dbReference>
<accession>A0A8J2ZSX5</accession>
<evidence type="ECO:0000256" key="16">
    <source>
        <dbReference type="RuleBase" id="RU003515"/>
    </source>
</evidence>
<evidence type="ECO:0000256" key="1">
    <source>
        <dbReference type="ARBA" id="ARBA00000077"/>
    </source>
</evidence>
<comment type="similarity">
    <text evidence="5 14 16">Belongs to the RNase HII family.</text>
</comment>
<evidence type="ECO:0000256" key="10">
    <source>
        <dbReference type="ARBA" id="ARBA00022723"/>
    </source>
</evidence>
<keyword evidence="10 14" id="KW-0479">Metal-binding</keyword>
<dbReference type="PANTHER" id="PTHR10954:SF18">
    <property type="entry name" value="RIBONUCLEASE HII"/>
    <property type="match status" value="1"/>
</dbReference>
<dbReference type="InterPro" id="IPR024567">
    <property type="entry name" value="RNase_HII/HIII_dom"/>
</dbReference>
<dbReference type="RefSeq" id="WP_188495423.1">
    <property type="nucleotide sequence ID" value="NZ_BMFV01000001.1"/>
</dbReference>
<dbReference type="AlphaFoldDB" id="A0A8J2ZSX5"/>
<dbReference type="GO" id="GO:0006298">
    <property type="term" value="P:mismatch repair"/>
    <property type="evidence" value="ECO:0007669"/>
    <property type="project" value="TreeGrafter"/>
</dbReference>
<dbReference type="SUPFAM" id="SSF53098">
    <property type="entry name" value="Ribonuclease H-like"/>
    <property type="match status" value="1"/>
</dbReference>
<dbReference type="EMBL" id="BMFV01000001">
    <property type="protein sequence ID" value="GGH74924.1"/>
    <property type="molecule type" value="Genomic_DNA"/>
</dbReference>
<evidence type="ECO:0000256" key="9">
    <source>
        <dbReference type="ARBA" id="ARBA00022722"/>
    </source>
</evidence>
<comment type="cofactor">
    <cofactor evidence="2">
        <name>Mg(2+)</name>
        <dbReference type="ChEBI" id="CHEBI:18420"/>
    </cofactor>
</comment>
<gene>
    <name evidence="14 18" type="primary">rnhB</name>
    <name evidence="18" type="ORF">GCM10007096_03620</name>
</gene>
<evidence type="ECO:0000256" key="11">
    <source>
        <dbReference type="ARBA" id="ARBA00022759"/>
    </source>
</evidence>
<dbReference type="EC" id="3.1.26.4" evidence="6 14"/>
<dbReference type="HAMAP" id="MF_00052_B">
    <property type="entry name" value="RNase_HII_B"/>
    <property type="match status" value="1"/>
</dbReference>
<keyword evidence="9 14" id="KW-0540">Nuclease</keyword>
<dbReference type="InterPro" id="IPR012337">
    <property type="entry name" value="RNaseH-like_sf"/>
</dbReference>
<evidence type="ECO:0000256" key="8">
    <source>
        <dbReference type="ARBA" id="ARBA00022490"/>
    </source>
</evidence>
<keyword evidence="11 14" id="KW-0255">Endonuclease</keyword>
<protein>
    <recommendedName>
        <fullName evidence="7 14">Ribonuclease HII</fullName>
        <shortName evidence="14">RNase HII</shortName>
        <ecNumber evidence="6 14">3.1.26.4</ecNumber>
    </recommendedName>
</protein>
<comment type="caution">
    <text evidence="18">The sequence shown here is derived from an EMBL/GenBank/DDBJ whole genome shotgun (WGS) entry which is preliminary data.</text>
</comment>
<dbReference type="GO" id="GO:0043137">
    <property type="term" value="P:DNA replication, removal of RNA primer"/>
    <property type="evidence" value="ECO:0007669"/>
    <property type="project" value="TreeGrafter"/>
</dbReference>
<evidence type="ECO:0000256" key="6">
    <source>
        <dbReference type="ARBA" id="ARBA00012180"/>
    </source>
</evidence>
<feature type="domain" description="RNase H type-2" evidence="17">
    <location>
        <begin position="72"/>
        <end position="255"/>
    </location>
</feature>
<dbReference type="GO" id="GO:0005737">
    <property type="term" value="C:cytoplasm"/>
    <property type="evidence" value="ECO:0007669"/>
    <property type="project" value="UniProtKB-SubCell"/>
</dbReference>
<organism evidence="18 19">
    <name type="scientific">Pullulanibacillus pueri</name>
    <dbReference type="NCBI Taxonomy" id="1437324"/>
    <lineage>
        <taxon>Bacteria</taxon>
        <taxon>Bacillati</taxon>
        <taxon>Bacillota</taxon>
        <taxon>Bacilli</taxon>
        <taxon>Bacillales</taxon>
        <taxon>Sporolactobacillaceae</taxon>
        <taxon>Pullulanibacillus</taxon>
    </lineage>
</organism>
<evidence type="ECO:0000256" key="3">
    <source>
        <dbReference type="ARBA" id="ARBA00004065"/>
    </source>
</evidence>
<feature type="binding site" evidence="14 15">
    <location>
        <position position="78"/>
    </location>
    <ligand>
        <name>a divalent metal cation</name>
        <dbReference type="ChEBI" id="CHEBI:60240"/>
    </ligand>
</feature>
<keyword evidence="13 14" id="KW-0464">Manganese</keyword>
<dbReference type="GO" id="GO:0004523">
    <property type="term" value="F:RNA-DNA hybrid ribonuclease activity"/>
    <property type="evidence" value="ECO:0007669"/>
    <property type="project" value="UniProtKB-UniRule"/>
</dbReference>
<dbReference type="InterPro" id="IPR036397">
    <property type="entry name" value="RNaseH_sf"/>
</dbReference>
<evidence type="ECO:0000256" key="2">
    <source>
        <dbReference type="ARBA" id="ARBA00001946"/>
    </source>
</evidence>
<comment type="function">
    <text evidence="3 14 16">Endonuclease that specifically degrades the RNA of RNA-DNA hybrids.</text>
</comment>
<evidence type="ECO:0000256" key="12">
    <source>
        <dbReference type="ARBA" id="ARBA00022801"/>
    </source>
</evidence>
<keyword evidence="12 14" id="KW-0378">Hydrolase</keyword>
<keyword evidence="8 14" id="KW-0963">Cytoplasm</keyword>
<feature type="binding site" evidence="14 15">
    <location>
        <position position="79"/>
    </location>
    <ligand>
        <name>a divalent metal cation</name>
        <dbReference type="ChEBI" id="CHEBI:60240"/>
    </ligand>
</feature>
<dbReference type="GO" id="GO:0003723">
    <property type="term" value="F:RNA binding"/>
    <property type="evidence" value="ECO:0007669"/>
    <property type="project" value="UniProtKB-UniRule"/>
</dbReference>
<feature type="binding site" evidence="14 15">
    <location>
        <position position="170"/>
    </location>
    <ligand>
        <name>a divalent metal cation</name>
        <dbReference type="ChEBI" id="CHEBI:60240"/>
    </ligand>
</feature>
<sequence>MQHHSIKEIAALLKDKKTLSEAERQHLEEDQRKGVKSLLDTWERKRAKEKALETQYERMLAFEEQLYTKGYSLVAGMDEAGRGPLAGPVVAAAVIIDPKQPIIGVNDSKQLTKKLRRELLTEIKAKALGIGVGMASAQEIDEVNIYQATILAMKRAVEALTPVPHYLLVDAMTVPVHIPQHAITKGDARSVSIASASIVAKETRDALMDDLAVRYPGYGFEDHHGYGTAEHLQAIKTLGPCSEHRMSFSPLRRED</sequence>
<dbReference type="InterPro" id="IPR001352">
    <property type="entry name" value="RNase_HII/HIII"/>
</dbReference>
<dbReference type="NCBIfam" id="NF000595">
    <property type="entry name" value="PRK00015.1-3"/>
    <property type="match status" value="1"/>
</dbReference>
<evidence type="ECO:0000256" key="5">
    <source>
        <dbReference type="ARBA" id="ARBA00007383"/>
    </source>
</evidence>
<dbReference type="GO" id="GO:0032299">
    <property type="term" value="C:ribonuclease H2 complex"/>
    <property type="evidence" value="ECO:0007669"/>
    <property type="project" value="TreeGrafter"/>
</dbReference>
<dbReference type="CDD" id="cd07182">
    <property type="entry name" value="RNase_HII_bacteria_HII_like"/>
    <property type="match status" value="1"/>
</dbReference>
<evidence type="ECO:0000313" key="18">
    <source>
        <dbReference type="EMBL" id="GGH74924.1"/>
    </source>
</evidence>
<dbReference type="Proteomes" id="UP000656813">
    <property type="component" value="Unassembled WGS sequence"/>
</dbReference>
<evidence type="ECO:0000256" key="15">
    <source>
        <dbReference type="PROSITE-ProRule" id="PRU01319"/>
    </source>
</evidence>
<evidence type="ECO:0000259" key="17">
    <source>
        <dbReference type="PROSITE" id="PS51975"/>
    </source>
</evidence>
<name>A0A8J2ZSX5_9BACL</name>
<evidence type="ECO:0000256" key="7">
    <source>
        <dbReference type="ARBA" id="ARBA00019179"/>
    </source>
</evidence>
<keyword evidence="19" id="KW-1185">Reference proteome</keyword>
<comment type="cofactor">
    <cofactor evidence="14 15">
        <name>Mn(2+)</name>
        <dbReference type="ChEBI" id="CHEBI:29035"/>
    </cofactor>
    <cofactor evidence="14 15">
        <name>Mg(2+)</name>
        <dbReference type="ChEBI" id="CHEBI:18420"/>
    </cofactor>
    <text evidence="14 15">Manganese or magnesium. Binds 1 divalent metal ion per monomer in the absence of substrate. May bind a second metal ion after substrate binding.</text>
</comment>
<dbReference type="PANTHER" id="PTHR10954">
    <property type="entry name" value="RIBONUCLEASE H2 SUBUNIT A"/>
    <property type="match status" value="1"/>
</dbReference>
<evidence type="ECO:0000256" key="4">
    <source>
        <dbReference type="ARBA" id="ARBA00004496"/>
    </source>
</evidence>
<dbReference type="Gene3D" id="3.30.420.10">
    <property type="entry name" value="Ribonuclease H-like superfamily/Ribonuclease H"/>
    <property type="match status" value="1"/>
</dbReference>
<reference evidence="18" key="1">
    <citation type="journal article" date="2014" name="Int. J. Syst. Evol. Microbiol.">
        <title>Complete genome sequence of Corynebacterium casei LMG S-19264T (=DSM 44701T), isolated from a smear-ripened cheese.</title>
        <authorList>
            <consortium name="US DOE Joint Genome Institute (JGI-PGF)"/>
            <person name="Walter F."/>
            <person name="Albersmeier A."/>
            <person name="Kalinowski J."/>
            <person name="Ruckert C."/>
        </authorList>
    </citation>
    <scope>NUCLEOTIDE SEQUENCE</scope>
    <source>
        <strain evidence="18">CGMCC 1.12777</strain>
    </source>
</reference>
<comment type="subcellular location">
    <subcellularLocation>
        <location evidence="4 14">Cytoplasm</location>
    </subcellularLocation>
</comment>
<reference evidence="18" key="2">
    <citation type="submission" date="2020-09" db="EMBL/GenBank/DDBJ databases">
        <authorList>
            <person name="Sun Q."/>
            <person name="Zhou Y."/>
        </authorList>
    </citation>
    <scope>NUCLEOTIDE SEQUENCE</scope>
    <source>
        <strain evidence="18">CGMCC 1.12777</strain>
    </source>
</reference>
<dbReference type="PROSITE" id="PS51975">
    <property type="entry name" value="RNASE_H_2"/>
    <property type="match status" value="1"/>
</dbReference>
<dbReference type="NCBIfam" id="NF000594">
    <property type="entry name" value="PRK00015.1-1"/>
    <property type="match status" value="1"/>
</dbReference>